<dbReference type="Proteomes" id="UP001056109">
    <property type="component" value="Chromosome"/>
</dbReference>
<dbReference type="RefSeq" id="WP_252673797.1">
    <property type="nucleotide sequence ID" value="NZ_CP099547.1"/>
</dbReference>
<dbReference type="InterPro" id="IPR050570">
    <property type="entry name" value="Cell_wall_metabolism_enzyme"/>
</dbReference>
<name>A0ABY5AIC0_9ACTO</name>
<dbReference type="Pfam" id="PF01551">
    <property type="entry name" value="Peptidase_M23"/>
    <property type="match status" value="1"/>
</dbReference>
<dbReference type="InterPro" id="IPR011055">
    <property type="entry name" value="Dup_hybrid_motif"/>
</dbReference>
<dbReference type="CDD" id="cd12797">
    <property type="entry name" value="M23_peptidase"/>
    <property type="match status" value="1"/>
</dbReference>
<organism evidence="2 3">
    <name type="scientific">Arcanobacterium pinnipediorum</name>
    <dbReference type="NCBI Taxonomy" id="1503041"/>
    <lineage>
        <taxon>Bacteria</taxon>
        <taxon>Bacillati</taxon>
        <taxon>Actinomycetota</taxon>
        <taxon>Actinomycetes</taxon>
        <taxon>Actinomycetales</taxon>
        <taxon>Actinomycetaceae</taxon>
        <taxon>Arcanobacterium</taxon>
    </lineage>
</organism>
<keyword evidence="3" id="KW-1185">Reference proteome</keyword>
<evidence type="ECO:0000313" key="3">
    <source>
        <dbReference type="Proteomes" id="UP001056109"/>
    </source>
</evidence>
<dbReference type="InterPro" id="IPR016047">
    <property type="entry name" value="M23ase_b-sheet_dom"/>
</dbReference>
<proteinExistence type="predicted"/>
<accession>A0ABY5AIC0</accession>
<evidence type="ECO:0000259" key="1">
    <source>
        <dbReference type="Pfam" id="PF01551"/>
    </source>
</evidence>
<dbReference type="Gene3D" id="2.70.70.10">
    <property type="entry name" value="Glucose Permease (Domain IIA)"/>
    <property type="match status" value="1"/>
</dbReference>
<feature type="domain" description="M23ase beta-sheet core" evidence="1">
    <location>
        <begin position="107"/>
        <end position="192"/>
    </location>
</feature>
<dbReference type="SUPFAM" id="SSF51261">
    <property type="entry name" value="Duplicated hybrid motif"/>
    <property type="match status" value="1"/>
</dbReference>
<protein>
    <submittedName>
        <fullName evidence="2">M23 family metallopeptidase</fullName>
    </submittedName>
</protein>
<gene>
    <name evidence="2" type="ORF">NG665_02875</name>
</gene>
<dbReference type="EMBL" id="CP099547">
    <property type="protein sequence ID" value="USR79938.1"/>
    <property type="molecule type" value="Genomic_DNA"/>
</dbReference>
<dbReference type="PANTHER" id="PTHR21666">
    <property type="entry name" value="PEPTIDASE-RELATED"/>
    <property type="match status" value="1"/>
</dbReference>
<evidence type="ECO:0000313" key="2">
    <source>
        <dbReference type="EMBL" id="USR79938.1"/>
    </source>
</evidence>
<reference evidence="2" key="1">
    <citation type="submission" date="2022-06" db="EMBL/GenBank/DDBJ databases">
        <title>Complete Genome Sequence of Arcanobacterium pinnipediorum strain DSM 28752 isolated from a harbour seal.</title>
        <authorList>
            <person name="Borowiak M."/>
            <person name="Kreitlow A."/>
            <person name="Alssahen M."/>
            <person name="Malorny B."/>
            <person name="Laemmler C."/>
            <person name="Prenger-Berninghoff E."/>
            <person name="Siebert U."/>
            <person name="Ploetz M."/>
            <person name="Abdulmawjood A."/>
        </authorList>
    </citation>
    <scope>NUCLEOTIDE SEQUENCE</scope>
    <source>
        <strain evidence="2">DSM 28752</strain>
    </source>
</reference>
<sequence>MVYLRQILSLAGAVGAVTALTLAIPTARTEQPSISENLSFPAQAPAAISEAQSPPYRIEFDRIDTDRSLDLVDGGSGRKTLRYLWPTGSPAEVLRDFSIAEHNWLPGHRGVDLKIDTGGSVFAPADGMVIYAGRINDRSVVSIEHPDGIRTTYEPVLPLVTAGQRVKQDQIIATVEPGHCPEHTCLHWGAKRALNRYLNPLHLLEGAIILLE</sequence>
<dbReference type="PANTHER" id="PTHR21666:SF270">
    <property type="entry name" value="MUREIN HYDROLASE ACTIVATOR ENVC"/>
    <property type="match status" value="1"/>
</dbReference>